<protein>
    <submittedName>
        <fullName evidence="1">Uncharacterized protein</fullName>
    </submittedName>
</protein>
<gene>
    <name evidence="1" type="ORF">BJG266_LOCUS48541</name>
    <name evidence="2" type="ORF">QVE165_LOCUS65614</name>
</gene>
<evidence type="ECO:0000313" key="4">
    <source>
        <dbReference type="Proteomes" id="UP000663877"/>
    </source>
</evidence>
<organism evidence="1 4">
    <name type="scientific">Adineta steineri</name>
    <dbReference type="NCBI Taxonomy" id="433720"/>
    <lineage>
        <taxon>Eukaryota</taxon>
        <taxon>Metazoa</taxon>
        <taxon>Spiralia</taxon>
        <taxon>Gnathifera</taxon>
        <taxon>Rotifera</taxon>
        <taxon>Eurotatoria</taxon>
        <taxon>Bdelloidea</taxon>
        <taxon>Adinetida</taxon>
        <taxon>Adinetidae</taxon>
        <taxon>Adineta</taxon>
    </lineage>
</organism>
<dbReference type="AlphaFoldDB" id="A0A815Z6R9"/>
<dbReference type="Proteomes" id="UP000663832">
    <property type="component" value="Unassembled WGS sequence"/>
</dbReference>
<evidence type="ECO:0000313" key="2">
    <source>
        <dbReference type="EMBL" id="CAF1673036.1"/>
    </source>
</evidence>
<dbReference type="EMBL" id="CAJNOI010006527">
    <property type="protein sequence ID" value="CAF1579373.1"/>
    <property type="molecule type" value="Genomic_DNA"/>
</dbReference>
<dbReference type="EMBL" id="CAJNOM010006951">
    <property type="protein sequence ID" value="CAF1673036.1"/>
    <property type="molecule type" value="Genomic_DNA"/>
</dbReference>
<comment type="caution">
    <text evidence="1">The sequence shown here is derived from an EMBL/GenBank/DDBJ whole genome shotgun (WGS) entry which is preliminary data.</text>
</comment>
<proteinExistence type="predicted"/>
<dbReference type="Proteomes" id="UP000663877">
    <property type="component" value="Unassembled WGS sequence"/>
</dbReference>
<evidence type="ECO:0000313" key="1">
    <source>
        <dbReference type="EMBL" id="CAF1579373.1"/>
    </source>
</evidence>
<name>A0A815Z6R9_9BILA</name>
<reference evidence="1" key="1">
    <citation type="submission" date="2021-02" db="EMBL/GenBank/DDBJ databases">
        <authorList>
            <person name="Nowell W R."/>
        </authorList>
    </citation>
    <scope>NUCLEOTIDE SEQUENCE</scope>
</reference>
<evidence type="ECO:0000313" key="3">
    <source>
        <dbReference type="Proteomes" id="UP000663832"/>
    </source>
</evidence>
<accession>A0A815Z6R9</accession>
<sequence length="96" mass="10812">QQFVSSSIHQLPYSPLDLYQIAIIAILPDDRSILLRYIIETLFILHGETKLNMICPLGGDSYQRYGPPHEFIWCSNLAYPSLSSHSRSRSSSISSG</sequence>
<keyword evidence="3" id="KW-1185">Reference proteome</keyword>
<feature type="non-terminal residue" evidence="1">
    <location>
        <position position="1"/>
    </location>
</feature>
<dbReference type="OrthoDB" id="10050707at2759"/>